<dbReference type="RefSeq" id="WP_146381770.1">
    <property type="nucleotide sequence ID" value="NZ_VOEJ01000004.1"/>
</dbReference>
<protein>
    <submittedName>
        <fullName evidence="1">Uncharacterized protein</fullName>
    </submittedName>
</protein>
<reference evidence="1 2" key="1">
    <citation type="submission" date="2019-07" db="EMBL/GenBank/DDBJ databases">
        <authorList>
            <person name="Kim J."/>
        </authorList>
    </citation>
    <scope>NUCLEOTIDE SEQUENCE [LARGE SCALE GENOMIC DNA]</scope>
    <source>
        <strain evidence="2">dk17</strain>
    </source>
</reference>
<evidence type="ECO:0000313" key="2">
    <source>
        <dbReference type="Proteomes" id="UP000320042"/>
    </source>
</evidence>
<organism evidence="1 2">
    <name type="scientific">Mucilaginibacter pallidiroseus</name>
    <dbReference type="NCBI Taxonomy" id="2599295"/>
    <lineage>
        <taxon>Bacteria</taxon>
        <taxon>Pseudomonadati</taxon>
        <taxon>Bacteroidota</taxon>
        <taxon>Sphingobacteriia</taxon>
        <taxon>Sphingobacteriales</taxon>
        <taxon>Sphingobacteriaceae</taxon>
        <taxon>Mucilaginibacter</taxon>
    </lineage>
</organism>
<proteinExistence type="predicted"/>
<name>A0A563UD22_9SPHI</name>
<dbReference type="Proteomes" id="UP000320042">
    <property type="component" value="Unassembled WGS sequence"/>
</dbReference>
<sequence length="306" mass="34286">MNKIFTLLLSMMALNSYAQKAKLELKLQKDSTYYLTVNAKMNIDQLIQGTHQIVKSTITGSMAHKVVAIKDTIYDMDVIYKSLAMEMEIGGRAINFDSESSDTTNMFTKVMKNLIGKSFTIVMSKRGQVVAVKNTERMFESLFKGFPQIDEQKKAQLLAQFQQSFGAKTIKGNLQESFVIFPKTAIVVKGTWTNQTNLEAAVISSKTNTRFTLDNITNNAYEITGNAVITPDKAPVYKNTNNLFMRLLNVGGSNTTRIKIDKKTGWIIQSTVVKHVISDVELKQTLDGPVMMTYPMVIDANMETKN</sequence>
<dbReference type="EMBL" id="VOEJ01000004">
    <property type="protein sequence ID" value="TWR29282.1"/>
    <property type="molecule type" value="Genomic_DNA"/>
</dbReference>
<evidence type="ECO:0000313" key="1">
    <source>
        <dbReference type="EMBL" id="TWR29282.1"/>
    </source>
</evidence>
<comment type="caution">
    <text evidence="1">The sequence shown here is derived from an EMBL/GenBank/DDBJ whole genome shotgun (WGS) entry which is preliminary data.</text>
</comment>
<keyword evidence="2" id="KW-1185">Reference proteome</keyword>
<accession>A0A563UD22</accession>
<dbReference type="Pfam" id="PF19777">
    <property type="entry name" value="DUF6263"/>
    <property type="match status" value="1"/>
</dbReference>
<dbReference type="OrthoDB" id="3034330at2"/>
<dbReference type="AlphaFoldDB" id="A0A563UD22"/>
<gene>
    <name evidence="1" type="ORF">FPZ43_09985</name>
</gene>
<dbReference type="InterPro" id="IPR046230">
    <property type="entry name" value="DUF6263"/>
</dbReference>